<reference evidence="3" key="1">
    <citation type="submission" date="2017-09" db="EMBL/GenBank/DDBJ databases">
        <authorList>
            <person name="Varghese N."/>
            <person name="Submissions S."/>
        </authorList>
    </citation>
    <scope>NUCLEOTIDE SEQUENCE [LARGE SCALE GENOMIC DNA]</scope>
    <source>
        <strain evidence="3">DSM 25885</strain>
    </source>
</reference>
<dbReference type="Pfam" id="PF03432">
    <property type="entry name" value="Relaxase"/>
    <property type="match status" value="1"/>
</dbReference>
<evidence type="ECO:0000313" key="2">
    <source>
        <dbReference type="EMBL" id="SNZ01209.1"/>
    </source>
</evidence>
<proteinExistence type="predicted"/>
<organism evidence="2 3">
    <name type="scientific">Flagellimonas pacifica</name>
    <dbReference type="NCBI Taxonomy" id="1247520"/>
    <lineage>
        <taxon>Bacteria</taxon>
        <taxon>Pseudomonadati</taxon>
        <taxon>Bacteroidota</taxon>
        <taxon>Flavobacteriia</taxon>
        <taxon>Flavobacteriales</taxon>
        <taxon>Flavobacteriaceae</taxon>
        <taxon>Flagellimonas</taxon>
    </lineage>
</organism>
<evidence type="ECO:0000313" key="3">
    <source>
        <dbReference type="Proteomes" id="UP000219048"/>
    </source>
</evidence>
<sequence>MIGKGKSISHTRASMGYGWNQEKNAEVVLRQHLVGENPKEITEEFQRIQDLNHNCERNTLSFVLSPTINDGQRLKKQELERVAKEFMDKMKLGERQAIAFVHRDKEHTHIHLYVNRIDFKGIAYNDSFIGKRSQQAAEKVAEDLRLTTVKQVQFERDFQTKELRNEIKRRHELTLRHQKPKNYQQYLEGMRANGVAVIPSINKQGKLQGFRFEFQGHSFKGSEIHRNMGMAGIGRQLTRYNTPNRIISPKNTIKLLDKVVPVPQKLAISLAKKAIKKSIDLGMGI</sequence>
<protein>
    <submittedName>
        <fullName evidence="2">Relaxase/Mobilisation nuclease domain-containing protein</fullName>
    </submittedName>
</protein>
<name>A0A285MVJ0_9FLAO</name>
<evidence type="ECO:0000259" key="1">
    <source>
        <dbReference type="Pfam" id="PF03432"/>
    </source>
</evidence>
<feature type="domain" description="MobA/VirD2-like nuclease" evidence="1">
    <location>
        <begin position="17"/>
        <end position="143"/>
    </location>
</feature>
<dbReference type="Proteomes" id="UP000219048">
    <property type="component" value="Unassembled WGS sequence"/>
</dbReference>
<keyword evidence="3" id="KW-1185">Reference proteome</keyword>
<accession>A0A285MVJ0</accession>
<dbReference type="RefSeq" id="WP_097046673.1">
    <property type="nucleotide sequence ID" value="NZ_OBEH01000005.1"/>
</dbReference>
<dbReference type="InterPro" id="IPR005094">
    <property type="entry name" value="Endonuclease_MobA/VirD2"/>
</dbReference>
<gene>
    <name evidence="2" type="ORF">SAMN06265377_3046</name>
</gene>
<dbReference type="OrthoDB" id="3035232at2"/>
<dbReference type="EMBL" id="OBEH01000005">
    <property type="protein sequence ID" value="SNZ01209.1"/>
    <property type="molecule type" value="Genomic_DNA"/>
</dbReference>
<dbReference type="AlphaFoldDB" id="A0A285MVJ0"/>